<dbReference type="EMBL" id="RJJR01000009">
    <property type="protein sequence ID" value="RNI35767.1"/>
    <property type="molecule type" value="Genomic_DNA"/>
</dbReference>
<dbReference type="InterPro" id="IPR013975">
    <property type="entry name" value="Tscrpt_reg_BetR_N"/>
</dbReference>
<dbReference type="PROSITE" id="PS50943">
    <property type="entry name" value="HTH_CROC1"/>
    <property type="match status" value="1"/>
</dbReference>
<evidence type="ECO:0000313" key="3">
    <source>
        <dbReference type="Proteomes" id="UP000267223"/>
    </source>
</evidence>
<dbReference type="OrthoDB" id="1098026at2"/>
<dbReference type="GO" id="GO:0003677">
    <property type="term" value="F:DNA binding"/>
    <property type="evidence" value="ECO:0007669"/>
    <property type="project" value="InterPro"/>
</dbReference>
<dbReference type="InterPro" id="IPR010982">
    <property type="entry name" value="Lambda_DNA-bd_dom_sf"/>
</dbReference>
<evidence type="ECO:0000259" key="1">
    <source>
        <dbReference type="PROSITE" id="PS50943"/>
    </source>
</evidence>
<reference evidence="2 3" key="1">
    <citation type="submission" date="2018-11" db="EMBL/GenBank/DDBJ databases">
        <title>Draft genome sequence of Ferruginibacter sp. BO-59.</title>
        <authorList>
            <person name="Im W.T."/>
        </authorList>
    </citation>
    <scope>NUCLEOTIDE SEQUENCE [LARGE SCALE GENOMIC DNA]</scope>
    <source>
        <strain evidence="2 3">BO-59</strain>
    </source>
</reference>
<keyword evidence="3" id="KW-1185">Reference proteome</keyword>
<dbReference type="AlphaFoldDB" id="A0A3M9NEP4"/>
<accession>A0A3M9NEP4</accession>
<name>A0A3M9NEP4_9BACT</name>
<dbReference type="Pfam" id="PF08667">
    <property type="entry name" value="BetR"/>
    <property type="match status" value="1"/>
</dbReference>
<organism evidence="2 3">
    <name type="scientific">Hanamia caeni</name>
    <dbReference type="NCBI Taxonomy" id="2294116"/>
    <lineage>
        <taxon>Bacteria</taxon>
        <taxon>Pseudomonadati</taxon>
        <taxon>Bacteroidota</taxon>
        <taxon>Chitinophagia</taxon>
        <taxon>Chitinophagales</taxon>
        <taxon>Chitinophagaceae</taxon>
        <taxon>Hanamia</taxon>
    </lineage>
</organism>
<proteinExistence type="predicted"/>
<dbReference type="CDD" id="cd00093">
    <property type="entry name" value="HTH_XRE"/>
    <property type="match status" value="1"/>
</dbReference>
<evidence type="ECO:0000313" key="2">
    <source>
        <dbReference type="EMBL" id="RNI35767.1"/>
    </source>
</evidence>
<dbReference type="Gene3D" id="1.10.260.40">
    <property type="entry name" value="lambda repressor-like DNA-binding domains"/>
    <property type="match status" value="1"/>
</dbReference>
<protein>
    <submittedName>
        <fullName evidence="2">XRE family transcriptional regulator</fullName>
    </submittedName>
</protein>
<comment type="caution">
    <text evidence="2">The sequence shown here is derived from an EMBL/GenBank/DDBJ whole genome shotgun (WGS) entry which is preliminary data.</text>
</comment>
<sequence length="334" mass="39481">MEGESVQQIFFKHIKSLLPVNVSFAETIADVLNVSNDSAYRRIRGETHISLDEIKKLCEEFKISLDNLLHLNSNSFVFVSTLTNNTDFNYREWLLSVVQVIKRVKTFNPCAMTYLAKEFPFFYYFLIPEIAAFKSFFFMKSILFYDEWKGAKFSVNDDYNEYHEIWKELFDTFIDIPSTEIWNVENITSTLRQIEFYHATGVFKSNNDVSCLFDKLFEMLNHIQLQAEFGVKLHLNQKPTEFSGAVYNLYVNELILGDNMQVMQLGNQYYTYLNHTVLNYMMTTNERFNRYMKRSMDVIAQKSIPISKVNEKERLIFFNTLRTKLENARRKILG</sequence>
<dbReference type="RefSeq" id="WP_123121047.1">
    <property type="nucleotide sequence ID" value="NZ_RJJR01000009.1"/>
</dbReference>
<dbReference type="Proteomes" id="UP000267223">
    <property type="component" value="Unassembled WGS sequence"/>
</dbReference>
<dbReference type="InterPro" id="IPR001387">
    <property type="entry name" value="Cro/C1-type_HTH"/>
</dbReference>
<feature type="domain" description="HTH cro/C1-type" evidence="1">
    <location>
        <begin position="44"/>
        <end position="68"/>
    </location>
</feature>
<gene>
    <name evidence="2" type="ORF">EFY79_12485</name>
</gene>